<feature type="transmembrane region" description="Helical" evidence="1">
    <location>
        <begin position="20"/>
        <end position="41"/>
    </location>
</feature>
<evidence type="ECO:0000256" key="1">
    <source>
        <dbReference type="SAM" id="Phobius"/>
    </source>
</evidence>
<dbReference type="EMBL" id="VYUY01000003">
    <property type="protein sequence ID" value="KAA9135800.1"/>
    <property type="molecule type" value="Genomic_DNA"/>
</dbReference>
<dbReference type="AlphaFoldDB" id="A0A5N0TL17"/>
<keyword evidence="3" id="KW-1185">Reference proteome</keyword>
<name>A0A5N0TL17_9MICO</name>
<evidence type="ECO:0000313" key="3">
    <source>
        <dbReference type="Proteomes" id="UP000326838"/>
    </source>
</evidence>
<dbReference type="Proteomes" id="UP000326838">
    <property type="component" value="Unassembled WGS sequence"/>
</dbReference>
<feature type="transmembrane region" description="Helical" evidence="1">
    <location>
        <begin position="164"/>
        <end position="188"/>
    </location>
</feature>
<feature type="transmembrane region" description="Helical" evidence="1">
    <location>
        <begin position="195"/>
        <end position="217"/>
    </location>
</feature>
<organism evidence="2 3">
    <name type="scientific">Microbacterium caowuchunii</name>
    <dbReference type="NCBI Taxonomy" id="2614638"/>
    <lineage>
        <taxon>Bacteria</taxon>
        <taxon>Bacillati</taxon>
        <taxon>Actinomycetota</taxon>
        <taxon>Actinomycetes</taxon>
        <taxon>Micrococcales</taxon>
        <taxon>Microbacteriaceae</taxon>
        <taxon>Microbacterium</taxon>
    </lineage>
</organism>
<feature type="transmembrane region" description="Helical" evidence="1">
    <location>
        <begin position="124"/>
        <end position="152"/>
    </location>
</feature>
<keyword evidence="1" id="KW-0472">Membrane</keyword>
<evidence type="ECO:0008006" key="4">
    <source>
        <dbReference type="Google" id="ProtNLM"/>
    </source>
</evidence>
<dbReference type="RefSeq" id="WP_150891654.1">
    <property type="nucleotide sequence ID" value="NZ_VYUY01000003.1"/>
</dbReference>
<accession>A0A5N0TL17</accession>
<evidence type="ECO:0000313" key="2">
    <source>
        <dbReference type="EMBL" id="KAA9135800.1"/>
    </source>
</evidence>
<feature type="transmembrane region" description="Helical" evidence="1">
    <location>
        <begin position="75"/>
        <end position="96"/>
    </location>
</feature>
<keyword evidence="1" id="KW-1133">Transmembrane helix</keyword>
<proteinExistence type="predicted"/>
<sequence length="272" mass="26522">MVRAELLNLVSTTSAKVTALLALAGLVVTQLAFVALLPAIARGDIGGVEGAADEMGGFDLSAAASQLDALSPLGASMGGGSVGIAILAIAIFGVLAGTSDYRFGGIVGAALAAPRRWPILTAKAAASGISGLILGTVLVLTSAAVLLVTLAVSGTPFTLDIGQAAAVLGRGAIVVTCLVLLGLAIGILTRSQLAGVLIVLTVMLSEPLVAGVTQMAAGTVPVWTQVLPVALANAAIGTGPSLLSPLAAGGILIGITAVALIAAGAVVRRRDI</sequence>
<protein>
    <recommendedName>
        <fullName evidence="4">ABC transporter permease</fullName>
    </recommendedName>
</protein>
<comment type="caution">
    <text evidence="2">The sequence shown here is derived from an EMBL/GenBank/DDBJ whole genome shotgun (WGS) entry which is preliminary data.</text>
</comment>
<reference evidence="3" key="1">
    <citation type="submission" date="2019-09" db="EMBL/GenBank/DDBJ databases">
        <title>Mumia zhuanghuii sp. nov. isolated from the intestinal contents of plateau pika (Ochotona curzoniae) in the Qinghai-Tibet plateau of China.</title>
        <authorList>
            <person name="Tian Z."/>
        </authorList>
    </citation>
    <scope>NUCLEOTIDE SEQUENCE [LARGE SCALE GENOMIC DNA]</scope>
    <source>
        <strain evidence="3">L-033</strain>
    </source>
</reference>
<keyword evidence="1" id="KW-0812">Transmembrane</keyword>
<feature type="transmembrane region" description="Helical" evidence="1">
    <location>
        <begin position="246"/>
        <end position="267"/>
    </location>
</feature>
<gene>
    <name evidence="2" type="ORF">F6B40_01015</name>
</gene>